<reference evidence="4" key="1">
    <citation type="submission" date="2020-06" db="EMBL/GenBank/DDBJ databases">
        <authorList>
            <consortium name="Plant Systems Biology data submission"/>
        </authorList>
    </citation>
    <scope>NUCLEOTIDE SEQUENCE</scope>
    <source>
        <strain evidence="4">D6</strain>
    </source>
</reference>
<gene>
    <name evidence="4" type="ORF">SEMRO_2212_G319251.1</name>
</gene>
<proteinExistence type="predicted"/>
<protein>
    <recommendedName>
        <fullName evidence="3">VWFD domain-containing protein</fullName>
    </recommendedName>
</protein>
<dbReference type="Proteomes" id="UP001153069">
    <property type="component" value="Unassembled WGS sequence"/>
</dbReference>
<dbReference type="InterPro" id="IPR001846">
    <property type="entry name" value="VWF_type-D"/>
</dbReference>
<evidence type="ECO:0000313" key="4">
    <source>
        <dbReference type="EMBL" id="CAB9528378.1"/>
    </source>
</evidence>
<dbReference type="PROSITE" id="PS51233">
    <property type="entry name" value="VWFD"/>
    <property type="match status" value="1"/>
</dbReference>
<comment type="caution">
    <text evidence="4">The sequence shown here is derived from an EMBL/GenBank/DDBJ whole genome shotgun (WGS) entry which is preliminary data.</text>
</comment>
<keyword evidence="2" id="KW-1133">Transmembrane helix</keyword>
<keyword evidence="5" id="KW-1185">Reference proteome</keyword>
<evidence type="ECO:0000259" key="3">
    <source>
        <dbReference type="PROSITE" id="PS51233"/>
    </source>
</evidence>
<feature type="region of interest" description="Disordered" evidence="1">
    <location>
        <begin position="354"/>
        <end position="376"/>
    </location>
</feature>
<keyword evidence="2" id="KW-0472">Membrane</keyword>
<accession>A0A9N8EX48</accession>
<evidence type="ECO:0000256" key="2">
    <source>
        <dbReference type="SAM" id="Phobius"/>
    </source>
</evidence>
<evidence type="ECO:0000256" key="1">
    <source>
        <dbReference type="SAM" id="MobiDB-lite"/>
    </source>
</evidence>
<organism evidence="4 5">
    <name type="scientific">Seminavis robusta</name>
    <dbReference type="NCBI Taxonomy" id="568900"/>
    <lineage>
        <taxon>Eukaryota</taxon>
        <taxon>Sar</taxon>
        <taxon>Stramenopiles</taxon>
        <taxon>Ochrophyta</taxon>
        <taxon>Bacillariophyta</taxon>
        <taxon>Bacillariophyceae</taxon>
        <taxon>Bacillariophycidae</taxon>
        <taxon>Naviculales</taxon>
        <taxon>Naviculaceae</taxon>
        <taxon>Seminavis</taxon>
    </lineage>
</organism>
<evidence type="ECO:0000313" key="5">
    <source>
        <dbReference type="Proteomes" id="UP001153069"/>
    </source>
</evidence>
<name>A0A9N8EX48_9STRA</name>
<dbReference type="EMBL" id="CAICTM010002210">
    <property type="protein sequence ID" value="CAB9528378.1"/>
    <property type="molecule type" value="Genomic_DNA"/>
</dbReference>
<sequence length="420" mass="46160">MRCLSFAGQSRFAVNVVLTALLITDLWLPAAAVIQCCDGSCGNNCLTVRELVFWYACETGTDCSTLPEVWASHPRADYCCGPVDGPHYLPLPIHDPVLGLIFPSFVPDIADVCLYGGAFQYPNGATRDIWCNDMRHFAYAENGATLACNLWGTLGPGLFCGTGDYGFSGGDPHFKTWIGEWYDYHGVCDLVFLHAPDAAGGLRLDIHIRTKARYEYSYITSAAIRIGNGEEDVLEVASWGNYMLGGIQNAELPGLLADKYPVIYTRVSDKEHRFTIQLDDDETDGEKVVMTVFKDLVSIKIENSSYESFGSSRGLLGDFLTGAFAARNGTFIPSDDPTSFAESWQVQEDEPKLFQDSKQHPQHPAQCIRPDPAAKDSRRLGESVAREAAIAACSHWEHQDACVYDVMATGDLDLAEATPY</sequence>
<keyword evidence="2" id="KW-0812">Transmembrane</keyword>
<dbReference type="AlphaFoldDB" id="A0A9N8EX48"/>
<dbReference type="OrthoDB" id="47453at2759"/>
<feature type="transmembrane region" description="Helical" evidence="2">
    <location>
        <begin position="12"/>
        <end position="34"/>
    </location>
</feature>
<feature type="domain" description="VWFD" evidence="3">
    <location>
        <begin position="164"/>
        <end position="353"/>
    </location>
</feature>